<dbReference type="SUPFAM" id="SSF52954">
    <property type="entry name" value="Class II aaRS ABD-related"/>
    <property type="match status" value="1"/>
</dbReference>
<name>A0A238FAD4_9BASI</name>
<evidence type="ECO:0000256" key="4">
    <source>
        <dbReference type="ARBA" id="ARBA00023242"/>
    </source>
</evidence>
<protein>
    <submittedName>
        <fullName evidence="7">BQ2448_1123 protein</fullName>
    </submittedName>
</protein>
<dbReference type="EMBL" id="FMSP01000005">
    <property type="protein sequence ID" value="SCV69729.1"/>
    <property type="molecule type" value="Genomic_DNA"/>
</dbReference>
<evidence type="ECO:0000256" key="1">
    <source>
        <dbReference type="ARBA" id="ARBA00004604"/>
    </source>
</evidence>
<dbReference type="GO" id="GO:0000027">
    <property type="term" value="P:ribosomal large subunit assembly"/>
    <property type="evidence" value="ECO:0007669"/>
    <property type="project" value="TreeGrafter"/>
</dbReference>
<comment type="similarity">
    <text evidence="2">Belongs to the BRX1 family.</text>
</comment>
<gene>
    <name evidence="7" type="ORF">BQ2448_1123</name>
</gene>
<dbReference type="GO" id="GO:0006364">
    <property type="term" value="P:rRNA processing"/>
    <property type="evidence" value="ECO:0007669"/>
    <property type="project" value="InterPro"/>
</dbReference>
<organism evidence="7 8">
    <name type="scientific">Microbotryum intermedium</name>
    <dbReference type="NCBI Taxonomy" id="269621"/>
    <lineage>
        <taxon>Eukaryota</taxon>
        <taxon>Fungi</taxon>
        <taxon>Dikarya</taxon>
        <taxon>Basidiomycota</taxon>
        <taxon>Pucciniomycotina</taxon>
        <taxon>Microbotryomycetes</taxon>
        <taxon>Microbotryales</taxon>
        <taxon>Microbotryaceae</taxon>
        <taxon>Microbotryum</taxon>
    </lineage>
</organism>
<comment type="subcellular location">
    <subcellularLocation>
        <location evidence="1">Nucleus</location>
        <location evidence="1">Nucleolus</location>
    </subcellularLocation>
</comment>
<dbReference type="PANTHER" id="PTHR13634:SF0">
    <property type="entry name" value="RIBOSOME BIOGENESIS PROTEIN BRX1 HOMOLOG"/>
    <property type="match status" value="1"/>
</dbReference>
<dbReference type="InterPro" id="IPR007109">
    <property type="entry name" value="Brix"/>
</dbReference>
<accession>A0A238FAD4</accession>
<keyword evidence="3" id="KW-0690">Ribosome biogenesis</keyword>
<evidence type="ECO:0000313" key="7">
    <source>
        <dbReference type="EMBL" id="SCV69729.1"/>
    </source>
</evidence>
<dbReference type="OrthoDB" id="1638493at2759"/>
<keyword evidence="8" id="KW-1185">Reference proteome</keyword>
<sequence>MAPPAVTKDLKRKRSSTSLAREDDDAAAAPTTTARPYKQRVLVLSSRGISQRQRHLMSDITAMLPHAKKDAKLDTKHQLALVNELCDLSNCNNALFFEARRKHNDLYLWAAKAPNGPSIRFHVLNIHTMDEMKMTGNCLKGSRPLVVFDQQFDAPGVQPQWKIMKEMLTHIFAVPKTARRAKPFIDHVINFSIVDGKIWFRQYQILDNPAADPTLPSTSSTPSTTKASKASSSNSPKMSLNEIGPRFVLTPVKIFEGSFNGACLYENKEFVPSQQTYLGQKLVRAGKYRGRKEQEGQRRTRENDLLDARPEKPLETRSVFA</sequence>
<reference evidence="8" key="1">
    <citation type="submission" date="2016-09" db="EMBL/GenBank/DDBJ databases">
        <authorList>
            <person name="Jeantristanb JTB J.-T."/>
            <person name="Ricardo R."/>
        </authorList>
    </citation>
    <scope>NUCLEOTIDE SEQUENCE [LARGE SCALE GENOMIC DNA]</scope>
</reference>
<dbReference type="PANTHER" id="PTHR13634">
    <property type="entry name" value="RIBOSOME BIOGENESIS PROTEIN BRIX"/>
    <property type="match status" value="1"/>
</dbReference>
<evidence type="ECO:0000256" key="3">
    <source>
        <dbReference type="ARBA" id="ARBA00022517"/>
    </source>
</evidence>
<dbReference type="GO" id="GO:0019843">
    <property type="term" value="F:rRNA binding"/>
    <property type="evidence" value="ECO:0007669"/>
    <property type="project" value="InterPro"/>
</dbReference>
<evidence type="ECO:0000256" key="2">
    <source>
        <dbReference type="ARBA" id="ARBA00006369"/>
    </source>
</evidence>
<proteinExistence type="inferred from homology"/>
<feature type="domain" description="Brix" evidence="6">
    <location>
        <begin position="39"/>
        <end position="260"/>
    </location>
</feature>
<dbReference type="Proteomes" id="UP000198372">
    <property type="component" value="Unassembled WGS sequence"/>
</dbReference>
<feature type="region of interest" description="Disordered" evidence="5">
    <location>
        <begin position="211"/>
        <end position="238"/>
    </location>
</feature>
<feature type="compositionally biased region" description="Basic and acidic residues" evidence="5">
    <location>
        <begin position="291"/>
        <end position="315"/>
    </location>
</feature>
<evidence type="ECO:0000313" key="8">
    <source>
        <dbReference type="Proteomes" id="UP000198372"/>
    </source>
</evidence>
<dbReference type="InterPro" id="IPR026532">
    <property type="entry name" value="BRX1"/>
</dbReference>
<feature type="region of interest" description="Disordered" evidence="5">
    <location>
        <begin position="1"/>
        <end position="32"/>
    </location>
</feature>
<dbReference type="GO" id="GO:0005730">
    <property type="term" value="C:nucleolus"/>
    <property type="evidence" value="ECO:0007669"/>
    <property type="project" value="UniProtKB-SubCell"/>
</dbReference>
<keyword evidence="4" id="KW-0539">Nucleus</keyword>
<dbReference type="AlphaFoldDB" id="A0A238FAD4"/>
<dbReference type="SMART" id="SM00879">
    <property type="entry name" value="Brix"/>
    <property type="match status" value="1"/>
</dbReference>
<evidence type="ECO:0000256" key="5">
    <source>
        <dbReference type="SAM" id="MobiDB-lite"/>
    </source>
</evidence>
<feature type="region of interest" description="Disordered" evidence="5">
    <location>
        <begin position="288"/>
        <end position="321"/>
    </location>
</feature>
<dbReference type="PROSITE" id="PS50833">
    <property type="entry name" value="BRIX"/>
    <property type="match status" value="1"/>
</dbReference>
<evidence type="ECO:0000259" key="6">
    <source>
        <dbReference type="PROSITE" id="PS50833"/>
    </source>
</evidence>
<dbReference type="Pfam" id="PF04427">
    <property type="entry name" value="Brix"/>
    <property type="match status" value="1"/>
</dbReference>
<dbReference type="STRING" id="269621.A0A238FAD4"/>